<dbReference type="InterPro" id="IPR027417">
    <property type="entry name" value="P-loop_NTPase"/>
</dbReference>
<dbReference type="Gene3D" id="1.10.10.10">
    <property type="entry name" value="Winged helix-like DNA-binding domain superfamily/Winged helix DNA-binding domain"/>
    <property type="match status" value="1"/>
</dbReference>
<accession>A0A1I3UIY5</accession>
<evidence type="ECO:0000259" key="1">
    <source>
        <dbReference type="PROSITE" id="PS50043"/>
    </source>
</evidence>
<organism evidence="2 3">
    <name type="scientific">Amycolatopsis sacchari</name>
    <dbReference type="NCBI Taxonomy" id="115433"/>
    <lineage>
        <taxon>Bacteria</taxon>
        <taxon>Bacillati</taxon>
        <taxon>Actinomycetota</taxon>
        <taxon>Actinomycetes</taxon>
        <taxon>Pseudonocardiales</taxon>
        <taxon>Pseudonocardiaceae</taxon>
        <taxon>Amycolatopsis</taxon>
    </lineage>
</organism>
<dbReference type="SUPFAM" id="SSF46894">
    <property type="entry name" value="C-terminal effector domain of the bipartite response regulators"/>
    <property type="match status" value="1"/>
</dbReference>
<reference evidence="2 3" key="1">
    <citation type="submission" date="2016-10" db="EMBL/GenBank/DDBJ databases">
        <authorList>
            <person name="de Groot N.N."/>
        </authorList>
    </citation>
    <scope>NUCLEOTIDE SEQUENCE [LARGE SCALE GENOMIC DNA]</scope>
    <source>
        <strain evidence="2 3">DSM 44468</strain>
    </source>
</reference>
<dbReference type="GO" id="GO:0006355">
    <property type="term" value="P:regulation of DNA-templated transcription"/>
    <property type="evidence" value="ECO:0007669"/>
    <property type="project" value="InterPro"/>
</dbReference>
<evidence type="ECO:0000313" key="3">
    <source>
        <dbReference type="Proteomes" id="UP000199025"/>
    </source>
</evidence>
<dbReference type="SUPFAM" id="SSF52540">
    <property type="entry name" value="P-loop containing nucleoside triphosphate hydrolases"/>
    <property type="match status" value="1"/>
</dbReference>
<dbReference type="InterPro" id="IPR000792">
    <property type="entry name" value="Tscrpt_reg_LuxR_C"/>
</dbReference>
<dbReference type="Gene3D" id="1.25.40.10">
    <property type="entry name" value="Tetratricopeptide repeat domain"/>
    <property type="match status" value="1"/>
</dbReference>
<dbReference type="SUPFAM" id="SSF48452">
    <property type="entry name" value="TPR-like"/>
    <property type="match status" value="1"/>
</dbReference>
<evidence type="ECO:0000313" key="2">
    <source>
        <dbReference type="EMBL" id="SFJ82659.1"/>
    </source>
</evidence>
<dbReference type="PROSITE" id="PS50043">
    <property type="entry name" value="HTH_LUXR_2"/>
    <property type="match status" value="1"/>
</dbReference>
<dbReference type="AlphaFoldDB" id="A0A1I3UIY5"/>
<dbReference type="InterPro" id="IPR011990">
    <property type="entry name" value="TPR-like_helical_dom_sf"/>
</dbReference>
<dbReference type="EMBL" id="FORP01000009">
    <property type="protein sequence ID" value="SFJ82659.1"/>
    <property type="molecule type" value="Genomic_DNA"/>
</dbReference>
<name>A0A1I3UIY5_9PSEU</name>
<dbReference type="GO" id="GO:0003677">
    <property type="term" value="F:DNA binding"/>
    <property type="evidence" value="ECO:0007669"/>
    <property type="project" value="InterPro"/>
</dbReference>
<dbReference type="InterPro" id="IPR036388">
    <property type="entry name" value="WH-like_DNA-bd_sf"/>
</dbReference>
<proteinExistence type="predicted"/>
<gene>
    <name evidence="2" type="ORF">SAMN05421835_10970</name>
</gene>
<protein>
    <submittedName>
        <fullName evidence="2">Part of AAA domain-containing protein</fullName>
    </submittedName>
</protein>
<dbReference type="Proteomes" id="UP000199025">
    <property type="component" value="Unassembled WGS sequence"/>
</dbReference>
<dbReference type="SMART" id="SM00421">
    <property type="entry name" value="HTH_LUXR"/>
    <property type="match status" value="1"/>
</dbReference>
<keyword evidence="3" id="KW-1185">Reference proteome</keyword>
<dbReference type="InterPro" id="IPR016032">
    <property type="entry name" value="Sig_transdc_resp-reg_C-effctor"/>
</dbReference>
<dbReference type="STRING" id="115433.SAMN05421835_10970"/>
<feature type="domain" description="HTH luxR-type" evidence="1">
    <location>
        <begin position="792"/>
        <end position="857"/>
    </location>
</feature>
<sequence length="860" mass="93302">MIGHTVRVTSALLARVLAAKAPVVVLAGGPGSGRTTLLTRARARSTEPTVSLRFTRSEQQRPGFAAARLVQELSLLHPATPPDLRRLFATGPRVFLDDVQWLDAESLAVVLTALRGTPARLVCTCRLPAPAPLRTAFTRLRADRLAEVVTLRPLDRAGTAALLTELLQAEPAADLTAAFHRLTRGTPGALHAAVEGYRRAGSLRVVDRYAFLAPPDQPPTGDVPELRALGEPLWPIAKVLAVLHPLGEIAPRLAAEALGVDVAEVHEGIRALRAEGVLRPADLRFRLPLTAELLLSCLNPFERRRLAQLAVTAVWSGEAQPSDEHYLPERLIDAGGLVDPERSGRELLEAGRATLIEFGYLAERRLAVAAERLADPTEALFLAAAAGGVHRRFESALANTRAGLARPLPPDLQQELGIVHVVSLLGTGDTAALRALADGESALPGNAAVRLVNRAAALALLDRWREADELLANRREEWADSNPSTVAYALVFGIGAAALRGRLDDFERSLADPVLRSLLRTDERHRIEQILARVRMLLVFGELDRARALMLELPTDLVAPADRALYAAVSGRWDDALRFARFTTADGAADGYPPGNTVLAREIARILAARGQFGRARTVLDRARTAQPLLTHLLDLARAELEYGLGNGELAHELMTGALDRARQQGVVLGCDELWLRRAKIEFSRGDLAEARRCVEEIRRIADRTGTGRARLLHLRGLMVVEHDQAAADEALGLARERNEPHELATTCIAVVRQDLGDPKLLSEAYELLASLDALVPRAHVRNLMRERDVPVPGRAATVAENERLLAVLVAEGLTNRELATVLQTTEKSVEGRLTRLFARTGYRSRVELAAALLTGAHPG</sequence>